<dbReference type="EMBL" id="JALJOQ010000060">
    <property type="protein sequence ID" value="KAK9803313.1"/>
    <property type="molecule type" value="Genomic_DNA"/>
</dbReference>
<sequence>MSADFSFALSDGQDSHADSSEARYLESGPALSLGQGFAQPPDVTGVPSPLRVPILPEVSFEQSADDDDICSLSSGLSPRHTEANSARRQGCEDTQASISALARYASEYGRAVGEHTSGNVPPCGSRADELMIGILAQQLKQLAGMSVQVHTAVTCSARAVERMAVLKAAQLLRQAFWSWQCFREQQCAKRRQLQRASQRLERSRLLRMWYAWRVDFPRRDRSHAMLGKARRVLNRGKLGRVVGAWQALIEERWWRLQISTRDHEIQHLTQQADNMHKRGIQLLRRRSHGAVLSAWARAAHARTAQRLLEVRLEGAHKQRLLSHALRAWRNVAEAAACKRRSAAHCSYVLQRLYMQRALSKWRTQAVQRQDKAALLGAYAEQGAQMHREKLQGSILRQWQAEAIMQAYCRRAQERLKAHMLRSILQGWWSRMDQWKRVQQFAEASARRAEDVQACMWEAAFEEWRILALSATCTKLRTRQEQLEKRMAPAQQELQQLRRDNERFKRIIDEDTSLMRSADLLRTVQELQGAIAHTNTPPSTGMTVTAVKRASVAAPPSSPHLKSPALEALKGRRGRISANSVFAPAY</sequence>
<feature type="region of interest" description="Disordered" evidence="2">
    <location>
        <begin position="1"/>
        <end position="26"/>
    </location>
</feature>
<reference evidence="3 4" key="1">
    <citation type="journal article" date="2024" name="Nat. Commun.">
        <title>Phylogenomics reveals the evolutionary origins of lichenization in chlorophyte algae.</title>
        <authorList>
            <person name="Puginier C."/>
            <person name="Libourel C."/>
            <person name="Otte J."/>
            <person name="Skaloud P."/>
            <person name="Haon M."/>
            <person name="Grisel S."/>
            <person name="Petersen M."/>
            <person name="Berrin J.G."/>
            <person name="Delaux P.M."/>
            <person name="Dal Grande F."/>
            <person name="Keller J."/>
        </authorList>
    </citation>
    <scope>NUCLEOTIDE SEQUENCE [LARGE SCALE GENOMIC DNA]</scope>
    <source>
        <strain evidence="3 4">SAG 2036</strain>
    </source>
</reference>
<keyword evidence="4" id="KW-1185">Reference proteome</keyword>
<dbReference type="AlphaFoldDB" id="A0AAW1NZV6"/>
<proteinExistence type="predicted"/>
<protein>
    <submittedName>
        <fullName evidence="3">Uncharacterized protein</fullName>
    </submittedName>
</protein>
<feature type="coiled-coil region" evidence="1">
    <location>
        <begin position="479"/>
        <end position="506"/>
    </location>
</feature>
<comment type="caution">
    <text evidence="3">The sequence shown here is derived from an EMBL/GenBank/DDBJ whole genome shotgun (WGS) entry which is preliminary data.</text>
</comment>
<evidence type="ECO:0000256" key="2">
    <source>
        <dbReference type="SAM" id="MobiDB-lite"/>
    </source>
</evidence>
<organism evidence="3 4">
    <name type="scientific">Symbiochloris irregularis</name>
    <dbReference type="NCBI Taxonomy" id="706552"/>
    <lineage>
        <taxon>Eukaryota</taxon>
        <taxon>Viridiplantae</taxon>
        <taxon>Chlorophyta</taxon>
        <taxon>core chlorophytes</taxon>
        <taxon>Trebouxiophyceae</taxon>
        <taxon>Trebouxiales</taxon>
        <taxon>Trebouxiaceae</taxon>
        <taxon>Symbiochloris</taxon>
    </lineage>
</organism>
<feature type="region of interest" description="Disordered" evidence="2">
    <location>
        <begin position="31"/>
        <end position="50"/>
    </location>
</feature>
<accession>A0AAW1NZV6</accession>
<evidence type="ECO:0000313" key="3">
    <source>
        <dbReference type="EMBL" id="KAK9803313.1"/>
    </source>
</evidence>
<gene>
    <name evidence="3" type="ORF">WJX73_000462</name>
</gene>
<dbReference type="Proteomes" id="UP001465755">
    <property type="component" value="Unassembled WGS sequence"/>
</dbReference>
<evidence type="ECO:0000313" key="4">
    <source>
        <dbReference type="Proteomes" id="UP001465755"/>
    </source>
</evidence>
<feature type="compositionally biased region" description="Basic and acidic residues" evidence="2">
    <location>
        <begin position="13"/>
        <end position="24"/>
    </location>
</feature>
<keyword evidence="1" id="KW-0175">Coiled coil</keyword>
<name>A0AAW1NZV6_9CHLO</name>
<feature type="region of interest" description="Disordered" evidence="2">
    <location>
        <begin position="69"/>
        <end position="91"/>
    </location>
</feature>
<evidence type="ECO:0000256" key="1">
    <source>
        <dbReference type="SAM" id="Coils"/>
    </source>
</evidence>